<evidence type="ECO:0000256" key="1">
    <source>
        <dbReference type="SAM" id="Phobius"/>
    </source>
</evidence>
<dbReference type="Proteomes" id="UP001201812">
    <property type="component" value="Unassembled WGS sequence"/>
</dbReference>
<comment type="caution">
    <text evidence="2">The sequence shown here is derived from an EMBL/GenBank/DDBJ whole genome shotgun (WGS) entry which is preliminary data.</text>
</comment>
<keyword evidence="2" id="KW-0347">Helicase</keyword>
<sequence length="246" mass="28330">MPEPDMTLNDVAMNIDNVQHKETAETMVDAMNEKQKQFFEMTLKQLGDGELQDGDEGYFEFPEECLSNDLISDVYGSALATKNYDEMHERVILTPLNKDANEICSQVLEFLEGEDKFYTSMDTLAENNHLSNTERYPTEVLNAIQFSLNLSTTICRQAALSTFLQEMHSSTKQARQVQPITRVRLWGSFERLILGSSLHQILSYYCLHSFRWLLSPSTYGWFFDALSSNIALFVHCFYCIYCTNKL</sequence>
<keyword evidence="1" id="KW-1133">Transmembrane helix</keyword>
<name>A0AAD4NDS7_9BILA</name>
<dbReference type="AlphaFoldDB" id="A0AAD4NDS7"/>
<reference evidence="2" key="1">
    <citation type="submission" date="2022-01" db="EMBL/GenBank/DDBJ databases">
        <title>Genome Sequence Resource for Two Populations of Ditylenchus destructor, the Migratory Endoparasitic Phytonematode.</title>
        <authorList>
            <person name="Zhang H."/>
            <person name="Lin R."/>
            <person name="Xie B."/>
        </authorList>
    </citation>
    <scope>NUCLEOTIDE SEQUENCE</scope>
    <source>
        <strain evidence="2">BazhouSP</strain>
    </source>
</reference>
<keyword evidence="2" id="KW-0378">Hydrolase</keyword>
<organism evidence="2 3">
    <name type="scientific">Ditylenchus destructor</name>
    <dbReference type="NCBI Taxonomy" id="166010"/>
    <lineage>
        <taxon>Eukaryota</taxon>
        <taxon>Metazoa</taxon>
        <taxon>Ecdysozoa</taxon>
        <taxon>Nematoda</taxon>
        <taxon>Chromadorea</taxon>
        <taxon>Rhabditida</taxon>
        <taxon>Tylenchina</taxon>
        <taxon>Tylenchomorpha</taxon>
        <taxon>Sphaerularioidea</taxon>
        <taxon>Anguinidae</taxon>
        <taxon>Anguininae</taxon>
        <taxon>Ditylenchus</taxon>
    </lineage>
</organism>
<accession>A0AAD4NDS7</accession>
<keyword evidence="3" id="KW-1185">Reference proteome</keyword>
<protein>
    <submittedName>
        <fullName evidence="2">PIF1-like helicase domain-containing protein</fullName>
    </submittedName>
</protein>
<keyword evidence="2" id="KW-0547">Nucleotide-binding</keyword>
<keyword evidence="2" id="KW-0067">ATP-binding</keyword>
<evidence type="ECO:0000313" key="3">
    <source>
        <dbReference type="Proteomes" id="UP001201812"/>
    </source>
</evidence>
<feature type="transmembrane region" description="Helical" evidence="1">
    <location>
        <begin position="219"/>
        <end position="241"/>
    </location>
</feature>
<gene>
    <name evidence="2" type="ORF">DdX_00460</name>
</gene>
<proteinExistence type="predicted"/>
<dbReference type="GO" id="GO:0004386">
    <property type="term" value="F:helicase activity"/>
    <property type="evidence" value="ECO:0007669"/>
    <property type="project" value="UniProtKB-KW"/>
</dbReference>
<keyword evidence="1" id="KW-0472">Membrane</keyword>
<dbReference type="EMBL" id="JAKKPZ010000001">
    <property type="protein sequence ID" value="KAI1728292.1"/>
    <property type="molecule type" value="Genomic_DNA"/>
</dbReference>
<evidence type="ECO:0000313" key="2">
    <source>
        <dbReference type="EMBL" id="KAI1728292.1"/>
    </source>
</evidence>
<keyword evidence="1" id="KW-0812">Transmembrane</keyword>